<keyword evidence="10" id="KW-0472">Membrane</keyword>
<feature type="domain" description="Glycosyl transferase family 1" evidence="14">
    <location>
        <begin position="81"/>
        <end position="257"/>
    </location>
</feature>
<evidence type="ECO:0000256" key="6">
    <source>
        <dbReference type="ARBA" id="ARBA00022679"/>
    </source>
</evidence>
<dbReference type="Pfam" id="PF15924">
    <property type="entry name" value="ALG11_N"/>
    <property type="match status" value="1"/>
</dbReference>
<reference evidence="16 17" key="1">
    <citation type="submission" date="2024-04" db="EMBL/GenBank/DDBJ databases">
        <title>Symmetric and asymmetric DNA N6-adenine methylation regulates different biological responses in Mucorales.</title>
        <authorList>
            <consortium name="Lawrence Berkeley National Laboratory"/>
            <person name="Lax C."/>
            <person name="Mondo S.J."/>
            <person name="Osorio-Concepcion M."/>
            <person name="Muszewska A."/>
            <person name="Corrochano-Luque M."/>
            <person name="Gutierrez G."/>
            <person name="Riley R."/>
            <person name="Lipzen A."/>
            <person name="Guo J."/>
            <person name="Hundley H."/>
            <person name="Amirebrahimi M."/>
            <person name="Ng V."/>
            <person name="Lorenzo-Gutierrez D."/>
            <person name="Binder U."/>
            <person name="Yang J."/>
            <person name="Song Y."/>
            <person name="Canovas D."/>
            <person name="Navarro E."/>
            <person name="Freitag M."/>
            <person name="Gabaldon T."/>
            <person name="Grigoriev I.V."/>
            <person name="Corrochano L.M."/>
            <person name="Nicolas F.E."/>
            <person name="Garre V."/>
        </authorList>
    </citation>
    <scope>NUCLEOTIDE SEQUENCE [LARGE SCALE GENOMIC DNA]</scope>
    <source>
        <strain evidence="16 17">L51</strain>
    </source>
</reference>
<keyword evidence="17" id="KW-1185">Reference proteome</keyword>
<dbReference type="Proteomes" id="UP001448207">
    <property type="component" value="Unassembled WGS sequence"/>
</dbReference>
<keyword evidence="6" id="KW-0808">Transferase</keyword>
<dbReference type="InterPro" id="IPR038013">
    <property type="entry name" value="ALG11"/>
</dbReference>
<evidence type="ECO:0000256" key="4">
    <source>
        <dbReference type="ARBA" id="ARBA00022018"/>
    </source>
</evidence>
<evidence type="ECO:0000313" key="16">
    <source>
        <dbReference type="EMBL" id="KAL0087264.1"/>
    </source>
</evidence>
<comment type="pathway">
    <text evidence="2">Protein modification; protein glycosylation.</text>
</comment>
<dbReference type="SUPFAM" id="SSF53756">
    <property type="entry name" value="UDP-Glycosyltransferase/glycogen phosphorylase"/>
    <property type="match status" value="1"/>
</dbReference>
<keyword evidence="9" id="KW-1133">Transmembrane helix</keyword>
<organism evidence="16 17">
    <name type="scientific">Phycomyces blakesleeanus</name>
    <dbReference type="NCBI Taxonomy" id="4837"/>
    <lineage>
        <taxon>Eukaryota</taxon>
        <taxon>Fungi</taxon>
        <taxon>Fungi incertae sedis</taxon>
        <taxon>Mucoromycota</taxon>
        <taxon>Mucoromycotina</taxon>
        <taxon>Mucoromycetes</taxon>
        <taxon>Mucorales</taxon>
        <taxon>Phycomycetaceae</taxon>
        <taxon>Phycomyces</taxon>
    </lineage>
</organism>
<dbReference type="Gene3D" id="3.40.50.2000">
    <property type="entry name" value="Glycogen Phosphorylase B"/>
    <property type="match status" value="1"/>
</dbReference>
<evidence type="ECO:0000256" key="9">
    <source>
        <dbReference type="ARBA" id="ARBA00022989"/>
    </source>
</evidence>
<evidence type="ECO:0000256" key="1">
    <source>
        <dbReference type="ARBA" id="ARBA00004389"/>
    </source>
</evidence>
<dbReference type="PANTHER" id="PTHR45919">
    <property type="entry name" value="GDP-MAN:MAN(3)GLCNAC(2)-PP-DOL ALPHA-1,2-MANNOSYLTRANSFERASE"/>
    <property type="match status" value="1"/>
</dbReference>
<keyword evidence="7" id="KW-0812">Transmembrane</keyword>
<dbReference type="PANTHER" id="PTHR45919:SF1">
    <property type="entry name" value="GDP-MAN:MAN(3)GLCNAC(2)-PP-DOL ALPHA-1,2-MANNOSYLTRANSFERASE"/>
    <property type="match status" value="1"/>
</dbReference>
<evidence type="ECO:0000256" key="11">
    <source>
        <dbReference type="ARBA" id="ARBA00032060"/>
    </source>
</evidence>
<keyword evidence="5" id="KW-0328">Glycosyltransferase</keyword>
<dbReference type="EC" id="2.4.1.131" evidence="3"/>
<dbReference type="InterPro" id="IPR031814">
    <property type="entry name" value="ALG11_N"/>
</dbReference>
<dbReference type="InterPro" id="IPR001296">
    <property type="entry name" value="Glyco_trans_1"/>
</dbReference>
<dbReference type="Pfam" id="PF00534">
    <property type="entry name" value="Glycos_transf_1"/>
    <property type="match status" value="1"/>
</dbReference>
<evidence type="ECO:0000256" key="2">
    <source>
        <dbReference type="ARBA" id="ARBA00004922"/>
    </source>
</evidence>
<gene>
    <name evidence="16" type="ORF">J3Q64DRAFT_1809178</name>
</gene>
<dbReference type="EMBL" id="JBCLYO010000007">
    <property type="protein sequence ID" value="KAL0087264.1"/>
    <property type="molecule type" value="Genomic_DNA"/>
</dbReference>
<proteinExistence type="predicted"/>
<evidence type="ECO:0000256" key="3">
    <source>
        <dbReference type="ARBA" id="ARBA00012645"/>
    </source>
</evidence>
<evidence type="ECO:0000256" key="5">
    <source>
        <dbReference type="ARBA" id="ARBA00022676"/>
    </source>
</evidence>
<evidence type="ECO:0000256" key="13">
    <source>
        <dbReference type="ARBA" id="ARBA00045065"/>
    </source>
</evidence>
<protein>
    <recommendedName>
        <fullName evidence="4">GDP-Man:Man(3)GlcNAc(2)-PP-Dol alpha-1,2-mannosyltransferase</fullName>
        <ecNumber evidence="3">2.4.1.131</ecNumber>
    </recommendedName>
    <alternativeName>
        <fullName evidence="11">Asparagine-linked glycosylation protein 11</fullName>
    </alternativeName>
    <alternativeName>
        <fullName evidence="12">Glycolipid 2-alpha-mannosyltransferase</fullName>
    </alternativeName>
</protein>
<evidence type="ECO:0000256" key="7">
    <source>
        <dbReference type="ARBA" id="ARBA00022692"/>
    </source>
</evidence>
<evidence type="ECO:0000259" key="15">
    <source>
        <dbReference type="Pfam" id="PF15924"/>
    </source>
</evidence>
<evidence type="ECO:0000313" key="17">
    <source>
        <dbReference type="Proteomes" id="UP001448207"/>
    </source>
</evidence>
<comment type="caution">
    <text evidence="16">The sequence shown here is derived from an EMBL/GenBank/DDBJ whole genome shotgun (WGS) entry which is preliminary data.</text>
</comment>
<evidence type="ECO:0000256" key="8">
    <source>
        <dbReference type="ARBA" id="ARBA00022824"/>
    </source>
</evidence>
<evidence type="ECO:0000259" key="14">
    <source>
        <dbReference type="Pfam" id="PF00534"/>
    </source>
</evidence>
<comment type="subcellular location">
    <subcellularLocation>
        <location evidence="1">Endoplasmic reticulum membrane</location>
        <topology evidence="1">Single-pass membrane protein</topology>
    </subcellularLocation>
</comment>
<name>A0ABR3B494_PHYBL</name>
<feature type="domain" description="ALG11 mannosyltransferase N-terminal" evidence="15">
    <location>
        <begin position="1"/>
        <end position="63"/>
    </location>
</feature>
<accession>A0ABR3B494</accession>
<evidence type="ECO:0000256" key="10">
    <source>
        <dbReference type="ARBA" id="ARBA00023136"/>
    </source>
</evidence>
<evidence type="ECO:0000256" key="12">
    <source>
        <dbReference type="ARBA" id="ARBA00032515"/>
    </source>
</evidence>
<comment type="catalytic activity">
    <reaction evidence="13">
        <text>an alpha-D-Man-(1-&gt;3)-[alpha-D-Man-(1-&gt;6)]-beta-D-Man-(1-&gt;4)-beta-D-GlcNAc-(1-&gt;4)-alpha-D-GlcNAc-diphospho-di-trans,poly-cis-dolichol + 2 GDP-alpha-D-mannose = an alpha-D-Man-(1-&gt;2)-alpha-D-Man-(1-&gt;2)-alpha-D-Man-(1-&gt;3)-[alpha-D-Man-(1-&gt;6)]-beta-D-Man-(1-&gt;4)-beta-D-GlcNAc-(1-&gt;4)-alpha-D-GlcNAc-diphospho-di-trans,poly-cis-dolichol + 2 GDP + 2 H(+)</text>
        <dbReference type="Rhea" id="RHEA:29523"/>
        <dbReference type="Rhea" id="RHEA-COMP:19515"/>
        <dbReference type="Rhea" id="RHEA-COMP:19516"/>
        <dbReference type="ChEBI" id="CHEBI:15378"/>
        <dbReference type="ChEBI" id="CHEBI:57527"/>
        <dbReference type="ChEBI" id="CHEBI:58189"/>
        <dbReference type="ChEBI" id="CHEBI:132511"/>
        <dbReference type="ChEBI" id="CHEBI:132515"/>
        <dbReference type="EC" id="2.4.1.131"/>
    </reaction>
    <physiologicalReaction direction="left-to-right" evidence="13">
        <dbReference type="Rhea" id="RHEA:29524"/>
    </physiologicalReaction>
</comment>
<sequence>MLQRVYEQRQTQEVQVSNKGWLWSTGKLIYYHLFAKAYGFCGSYADVVMVNSTWTKGHIDQLWSTDAQIVYPPCDTDRLNELPLKNRLPMIVSVAQFRPEKDHSMQLKAVAQLLEKYPQWKTCEGFELVLIGSSRNQGDEDRIQRLRQEVVSLGIDDYVRFEINASYDVLVSSLGKAKVGLHTMWNEHFGIGVVEYMAAGLIPVAHNSAGPKLDIVTDYAGKQTGYLADSVDGFASSLHAALSLSLEEYEAMASNARASASDRFSEVAFSSKFLRSLRRYFT</sequence>
<keyword evidence="8" id="KW-0256">Endoplasmic reticulum</keyword>